<gene>
    <name evidence="1" type="ORF">S01H1_62786</name>
</gene>
<organism evidence="1">
    <name type="scientific">marine sediment metagenome</name>
    <dbReference type="NCBI Taxonomy" id="412755"/>
    <lineage>
        <taxon>unclassified sequences</taxon>
        <taxon>metagenomes</taxon>
        <taxon>ecological metagenomes</taxon>
    </lineage>
</organism>
<dbReference type="EMBL" id="BARS01041265">
    <property type="protein sequence ID" value="GAG30406.1"/>
    <property type="molecule type" value="Genomic_DNA"/>
</dbReference>
<feature type="non-terminal residue" evidence="1">
    <location>
        <position position="1"/>
    </location>
</feature>
<dbReference type="AlphaFoldDB" id="X0Y0F9"/>
<protein>
    <submittedName>
        <fullName evidence="1">Uncharacterized protein</fullName>
    </submittedName>
</protein>
<evidence type="ECO:0000313" key="1">
    <source>
        <dbReference type="EMBL" id="GAG30406.1"/>
    </source>
</evidence>
<comment type="caution">
    <text evidence="1">The sequence shown here is derived from an EMBL/GenBank/DDBJ whole genome shotgun (WGS) entry which is preliminary data.</text>
</comment>
<name>X0Y0F9_9ZZZZ</name>
<sequence>QESTGQHNYTYTVEASVVEGQWESIINATKSSTSYFANHFWKVVGGPFDVRNITILNSSINNLIINVTTENTGGANKDLTLQWDLTKESDGTLLHSGADTFMVPASSTRLWTVTPTTTFIGQVRITMLGFYSETEKAGAYKVFSTTTTGLYCGDGICNNGETCSTCPADCGVCVTPPSGGGGGVTLIVEKAGLIFQNLPKVIELATDIEKIVAFTVNNTGAIDITDLVLTFGNLETKYYNITPPTIDTLKVGE</sequence>
<reference evidence="1" key="1">
    <citation type="journal article" date="2014" name="Front. Microbiol.">
        <title>High frequency of phylogenetically diverse reductive dehalogenase-homologous genes in deep subseafloor sedimentary metagenomes.</title>
        <authorList>
            <person name="Kawai M."/>
            <person name="Futagami T."/>
            <person name="Toyoda A."/>
            <person name="Takaki Y."/>
            <person name="Nishi S."/>
            <person name="Hori S."/>
            <person name="Arai W."/>
            <person name="Tsubouchi T."/>
            <person name="Morono Y."/>
            <person name="Uchiyama I."/>
            <person name="Ito T."/>
            <person name="Fujiyama A."/>
            <person name="Inagaki F."/>
            <person name="Takami H."/>
        </authorList>
    </citation>
    <scope>NUCLEOTIDE SEQUENCE</scope>
    <source>
        <strain evidence="1">Expedition CK06-06</strain>
    </source>
</reference>
<feature type="non-terminal residue" evidence="1">
    <location>
        <position position="253"/>
    </location>
</feature>
<accession>X0Y0F9</accession>
<proteinExistence type="predicted"/>